<keyword evidence="3" id="KW-1185">Reference proteome</keyword>
<evidence type="ECO:0000313" key="2">
    <source>
        <dbReference type="EMBL" id="NGY59644.1"/>
    </source>
</evidence>
<dbReference type="EMBL" id="JAAMPJ010000002">
    <property type="protein sequence ID" value="NGY59644.1"/>
    <property type="molecule type" value="Genomic_DNA"/>
</dbReference>
<comment type="caution">
    <text evidence="2">The sequence shown here is derived from an EMBL/GenBank/DDBJ whole genome shotgun (WGS) entry which is preliminary data.</text>
</comment>
<keyword evidence="1" id="KW-0812">Transmembrane</keyword>
<gene>
    <name evidence="2" type="ORF">G7043_11975</name>
</gene>
<reference evidence="2 3" key="1">
    <citation type="submission" date="2020-03" db="EMBL/GenBank/DDBJ databases">
        <title>Isolation and identification of active actinomycetes.</title>
        <authorList>
            <person name="Sun X."/>
        </authorList>
    </citation>
    <scope>NUCLEOTIDE SEQUENCE [LARGE SCALE GENOMIC DNA]</scope>
    <source>
        <strain evidence="2 3">NEAU-D13</strain>
    </source>
</reference>
<evidence type="ECO:0000256" key="1">
    <source>
        <dbReference type="SAM" id="Phobius"/>
    </source>
</evidence>
<protein>
    <submittedName>
        <fullName evidence="2">Uncharacterized protein</fullName>
    </submittedName>
</protein>
<accession>A0A7C9RPP8</accession>
<feature type="transmembrane region" description="Helical" evidence="1">
    <location>
        <begin position="16"/>
        <end position="36"/>
    </location>
</feature>
<keyword evidence="1" id="KW-0472">Membrane</keyword>
<dbReference type="AlphaFoldDB" id="A0A7C9RPP8"/>
<proteinExistence type="predicted"/>
<dbReference type="RefSeq" id="WP_166045614.1">
    <property type="nucleotide sequence ID" value="NZ_JAAMPJ010000002.1"/>
</dbReference>
<sequence>MRPNADGGWVRDLLQTAAWAGLAFLAVVAVVVGFAVHTIASMGLPDIDDWSLRGSLAGDEALLDRAEEVWRASGGPGVPDGDVDPLYAERSSSLAVNTVLVVMAGYTADDRPVVAFVTSPATTGTPGTEQLFVRAVSFPEEQPLAVGFVAATQDPADAAFPNGGSLAFALAKPETTSVMVSTTVPGPRETGPLGDTYWRFLPRGAGAWNSQINGVESGETPMWPAAGLRDAPQTRTATVSVTTARYPAPAAGDLLMTQYRLFGVVKDASGEVDVGAATWAAHGEVRTDSGIPGLLTALPTGHLRFMPTGPGTITENDEVLFTSKANPAVVVRVGLMFSHDGDWRVDRPGYPPYVANQEVQVVTPRGR</sequence>
<name>A0A7C9RPP8_9PSEU</name>
<dbReference type="Proteomes" id="UP000481360">
    <property type="component" value="Unassembled WGS sequence"/>
</dbReference>
<evidence type="ECO:0000313" key="3">
    <source>
        <dbReference type="Proteomes" id="UP000481360"/>
    </source>
</evidence>
<organism evidence="2 3">
    <name type="scientific">Lentzea alba</name>
    <dbReference type="NCBI Taxonomy" id="2714351"/>
    <lineage>
        <taxon>Bacteria</taxon>
        <taxon>Bacillati</taxon>
        <taxon>Actinomycetota</taxon>
        <taxon>Actinomycetes</taxon>
        <taxon>Pseudonocardiales</taxon>
        <taxon>Pseudonocardiaceae</taxon>
        <taxon>Lentzea</taxon>
    </lineage>
</organism>
<keyword evidence="1" id="KW-1133">Transmembrane helix</keyword>